<evidence type="ECO:0000256" key="2">
    <source>
        <dbReference type="ARBA" id="ARBA00022737"/>
    </source>
</evidence>
<sequence length="135" mass="14738">MTGIAAASFFSNACRFGGCGLHFESLSELIAHIEDIHIDTDPRLLEKQEQQQPTYVALSYINRFVTDAARREHEAVKKKVQPKLSLPLTGGLCRSSVPTPPRHSTGNLTPPVTTCTVDLTACETLRPHPGSPSRT</sequence>
<keyword evidence="3 5" id="KW-0863">Zinc-finger</keyword>
<dbReference type="PROSITE" id="PS00028">
    <property type="entry name" value="ZINC_FINGER_C2H2_1"/>
    <property type="match status" value="1"/>
</dbReference>
<dbReference type="InterPro" id="IPR013087">
    <property type="entry name" value="Znf_C2H2_type"/>
</dbReference>
<dbReference type="PANTHER" id="PTHR23057:SF0">
    <property type="entry name" value="JUXTAPOSED WITH ANOTHER ZINC FINGER PROTEIN 1"/>
    <property type="match status" value="1"/>
</dbReference>
<dbReference type="Proteomes" id="UP000005226">
    <property type="component" value="Chromosome 7"/>
</dbReference>
<reference evidence="7 8" key="1">
    <citation type="journal article" date="2011" name="Genome Biol. Evol.">
        <title>Integration of the genetic map and genome assembly of fugu facilitates insights into distinct features of genome evolution in teleosts and mammals.</title>
        <authorList>
            <person name="Kai W."/>
            <person name="Kikuchi K."/>
            <person name="Tohari S."/>
            <person name="Chew A.K."/>
            <person name="Tay A."/>
            <person name="Fujiwara A."/>
            <person name="Hosoya S."/>
            <person name="Suetake H."/>
            <person name="Naruse K."/>
            <person name="Brenner S."/>
            <person name="Suzuki Y."/>
            <person name="Venkatesh B."/>
        </authorList>
    </citation>
    <scope>NUCLEOTIDE SEQUENCE [LARGE SCALE GENOMIC DNA]</scope>
</reference>
<dbReference type="PANTHER" id="PTHR23057">
    <property type="entry name" value="JUXTAPOSED WITH ANOTHER ZINC FINGER PROTEIN 1"/>
    <property type="match status" value="1"/>
</dbReference>
<evidence type="ECO:0000256" key="4">
    <source>
        <dbReference type="ARBA" id="ARBA00022833"/>
    </source>
</evidence>
<evidence type="ECO:0000256" key="3">
    <source>
        <dbReference type="ARBA" id="ARBA00022771"/>
    </source>
</evidence>
<keyword evidence="2" id="KW-0677">Repeat</keyword>
<protein>
    <submittedName>
        <fullName evidence="7">JAZF zinc finger 1</fullName>
    </submittedName>
</protein>
<dbReference type="Gene3D" id="3.30.160.60">
    <property type="entry name" value="Classic Zinc Finger"/>
    <property type="match status" value="1"/>
</dbReference>
<evidence type="ECO:0000313" key="8">
    <source>
        <dbReference type="Proteomes" id="UP000005226"/>
    </source>
</evidence>
<dbReference type="GeneTree" id="ENSGT00390000003635"/>
<dbReference type="PROSITE" id="PS50157">
    <property type="entry name" value="ZINC_FINGER_C2H2_2"/>
    <property type="match status" value="1"/>
</dbReference>
<feature type="domain" description="C2H2-type" evidence="6">
    <location>
        <begin position="12"/>
        <end position="42"/>
    </location>
</feature>
<keyword evidence="8" id="KW-1185">Reference proteome</keyword>
<dbReference type="SUPFAM" id="SSF57667">
    <property type="entry name" value="beta-beta-alpha zinc fingers"/>
    <property type="match status" value="1"/>
</dbReference>
<organism evidence="7 8">
    <name type="scientific">Takifugu rubripes</name>
    <name type="common">Japanese pufferfish</name>
    <name type="synonym">Fugu rubripes</name>
    <dbReference type="NCBI Taxonomy" id="31033"/>
    <lineage>
        <taxon>Eukaryota</taxon>
        <taxon>Metazoa</taxon>
        <taxon>Chordata</taxon>
        <taxon>Craniata</taxon>
        <taxon>Vertebrata</taxon>
        <taxon>Euteleostomi</taxon>
        <taxon>Actinopterygii</taxon>
        <taxon>Neopterygii</taxon>
        <taxon>Teleostei</taxon>
        <taxon>Neoteleostei</taxon>
        <taxon>Acanthomorphata</taxon>
        <taxon>Eupercaria</taxon>
        <taxon>Tetraodontiformes</taxon>
        <taxon>Tetradontoidea</taxon>
        <taxon>Tetraodontidae</taxon>
        <taxon>Takifugu</taxon>
    </lineage>
</organism>
<dbReference type="FunFam" id="3.30.160.60:FF:000619">
    <property type="entry name" value="juxtaposed with another zinc finger protein 1"/>
    <property type="match status" value="1"/>
</dbReference>
<evidence type="ECO:0000259" key="6">
    <source>
        <dbReference type="PROSITE" id="PS50157"/>
    </source>
</evidence>
<keyword evidence="4" id="KW-0862">Zinc</keyword>
<dbReference type="GO" id="GO:0005634">
    <property type="term" value="C:nucleus"/>
    <property type="evidence" value="ECO:0007669"/>
    <property type="project" value="TreeGrafter"/>
</dbReference>
<proteinExistence type="predicted"/>
<keyword evidence="1" id="KW-0479">Metal-binding</keyword>
<dbReference type="Ensembl" id="ENSTRUT00000062076.1">
    <property type="protein sequence ID" value="ENSTRUP00000084108.1"/>
    <property type="gene ID" value="ENSTRUG00000018220.3"/>
</dbReference>
<dbReference type="InterPro" id="IPR051580">
    <property type="entry name" value="ZnF-Chromatin_assoc"/>
</dbReference>
<dbReference type="AlphaFoldDB" id="A0A674PEN1"/>
<evidence type="ECO:0000313" key="7">
    <source>
        <dbReference type="Ensembl" id="ENSTRUP00000084108.1"/>
    </source>
</evidence>
<reference evidence="7" key="2">
    <citation type="submission" date="2025-08" db="UniProtKB">
        <authorList>
            <consortium name="Ensembl"/>
        </authorList>
    </citation>
    <scope>IDENTIFICATION</scope>
</reference>
<evidence type="ECO:0000256" key="1">
    <source>
        <dbReference type="ARBA" id="ARBA00022723"/>
    </source>
</evidence>
<name>A0A674PEN1_TAKRU</name>
<reference evidence="7" key="3">
    <citation type="submission" date="2025-09" db="UniProtKB">
        <authorList>
            <consortium name="Ensembl"/>
        </authorList>
    </citation>
    <scope>IDENTIFICATION</scope>
</reference>
<accession>A0A674PEN1</accession>
<dbReference type="InterPro" id="IPR036236">
    <property type="entry name" value="Znf_C2H2_sf"/>
</dbReference>
<gene>
    <name evidence="7" type="primary">jazf1b</name>
</gene>
<evidence type="ECO:0000256" key="5">
    <source>
        <dbReference type="PROSITE-ProRule" id="PRU00042"/>
    </source>
</evidence>
<dbReference type="GO" id="GO:0008270">
    <property type="term" value="F:zinc ion binding"/>
    <property type="evidence" value="ECO:0007669"/>
    <property type="project" value="UniProtKB-KW"/>
</dbReference>